<dbReference type="InterPro" id="IPR010982">
    <property type="entry name" value="Lambda_DNA-bd_dom_sf"/>
</dbReference>
<organism evidence="5 6">
    <name type="scientific">Olivibacter oleidegradans</name>
    <dbReference type="NCBI Taxonomy" id="760123"/>
    <lineage>
        <taxon>Bacteria</taxon>
        <taxon>Pseudomonadati</taxon>
        <taxon>Bacteroidota</taxon>
        <taxon>Sphingobacteriia</taxon>
        <taxon>Sphingobacteriales</taxon>
        <taxon>Sphingobacteriaceae</taxon>
        <taxon>Olivibacter</taxon>
    </lineage>
</organism>
<dbReference type="InterPro" id="IPR001761">
    <property type="entry name" value="Peripla_BP/Lac1_sug-bd_dom"/>
</dbReference>
<dbReference type="PROSITE" id="PS50932">
    <property type="entry name" value="HTH_LACI_2"/>
    <property type="match status" value="1"/>
</dbReference>
<dbReference type="CDD" id="cd01392">
    <property type="entry name" value="HTH_LacI"/>
    <property type="match status" value="1"/>
</dbReference>
<dbReference type="Pfam" id="PF00356">
    <property type="entry name" value="LacI"/>
    <property type="match status" value="1"/>
</dbReference>
<dbReference type="PANTHER" id="PTHR30146:SF109">
    <property type="entry name" value="HTH-TYPE TRANSCRIPTIONAL REGULATOR GALS"/>
    <property type="match status" value="1"/>
</dbReference>
<proteinExistence type="predicted"/>
<dbReference type="Gene3D" id="1.10.260.40">
    <property type="entry name" value="lambda repressor-like DNA-binding domains"/>
    <property type="match status" value="1"/>
</dbReference>
<dbReference type="Gene3D" id="3.40.50.2300">
    <property type="match status" value="2"/>
</dbReference>
<feature type="domain" description="HTH lacI-type" evidence="4">
    <location>
        <begin position="1"/>
        <end position="55"/>
    </location>
</feature>
<dbReference type="InterPro" id="IPR000843">
    <property type="entry name" value="HTH_LacI"/>
</dbReference>
<name>A0ABV6HD79_9SPHI</name>
<dbReference type="CDD" id="cd06267">
    <property type="entry name" value="PBP1_LacI_sugar_binding-like"/>
    <property type="match status" value="1"/>
</dbReference>
<evidence type="ECO:0000256" key="3">
    <source>
        <dbReference type="ARBA" id="ARBA00023163"/>
    </source>
</evidence>
<evidence type="ECO:0000256" key="2">
    <source>
        <dbReference type="ARBA" id="ARBA00023125"/>
    </source>
</evidence>
<accession>A0ABV6HD79</accession>
<dbReference type="GO" id="GO:0003677">
    <property type="term" value="F:DNA binding"/>
    <property type="evidence" value="ECO:0007669"/>
    <property type="project" value="UniProtKB-KW"/>
</dbReference>
<evidence type="ECO:0000313" key="6">
    <source>
        <dbReference type="Proteomes" id="UP001589774"/>
    </source>
</evidence>
<keyword evidence="2 5" id="KW-0238">DNA-binding</keyword>
<evidence type="ECO:0000256" key="1">
    <source>
        <dbReference type="ARBA" id="ARBA00023015"/>
    </source>
</evidence>
<reference evidence="5 6" key="1">
    <citation type="submission" date="2024-09" db="EMBL/GenBank/DDBJ databases">
        <authorList>
            <person name="Sun Q."/>
            <person name="Mori K."/>
        </authorList>
    </citation>
    <scope>NUCLEOTIDE SEQUENCE [LARGE SCALE GENOMIC DNA]</scope>
    <source>
        <strain evidence="5 6">CCM 7765</strain>
    </source>
</reference>
<gene>
    <name evidence="5" type="ORF">ACFFI0_00020</name>
</gene>
<dbReference type="RefSeq" id="WP_013663885.1">
    <property type="nucleotide sequence ID" value="NZ_JBHLWO010000001.1"/>
</dbReference>
<dbReference type="PANTHER" id="PTHR30146">
    <property type="entry name" value="LACI-RELATED TRANSCRIPTIONAL REPRESSOR"/>
    <property type="match status" value="1"/>
</dbReference>
<dbReference type="Pfam" id="PF00532">
    <property type="entry name" value="Peripla_BP_1"/>
    <property type="match status" value="1"/>
</dbReference>
<dbReference type="InterPro" id="IPR028082">
    <property type="entry name" value="Peripla_BP_I"/>
</dbReference>
<evidence type="ECO:0000259" key="4">
    <source>
        <dbReference type="PROSITE" id="PS50932"/>
    </source>
</evidence>
<dbReference type="EMBL" id="JBHLWO010000001">
    <property type="protein sequence ID" value="MFC0316661.1"/>
    <property type="molecule type" value="Genomic_DNA"/>
</dbReference>
<protein>
    <submittedName>
        <fullName evidence="5">LacI family DNA-binding transcriptional regulator</fullName>
    </submittedName>
</protein>
<dbReference type="SUPFAM" id="SSF53822">
    <property type="entry name" value="Periplasmic binding protein-like I"/>
    <property type="match status" value="1"/>
</dbReference>
<evidence type="ECO:0000313" key="5">
    <source>
        <dbReference type="EMBL" id="MFC0316661.1"/>
    </source>
</evidence>
<dbReference type="SMART" id="SM00354">
    <property type="entry name" value="HTH_LACI"/>
    <property type="match status" value="1"/>
</dbReference>
<comment type="caution">
    <text evidence="5">The sequence shown here is derived from an EMBL/GenBank/DDBJ whole genome shotgun (WGS) entry which is preliminary data.</text>
</comment>
<sequence>MTLRDIAKALNLSTSTVSKALRDSYEIGEDTKKRVIAYAEQVGYQPNTLAKSLKEGKSRTIGVVICAIDNSFVSQMLNGIDRACNERGYSIMIMQSKESHVQEIKCTEVLYGRSIDGLLISPACETPNVDHLKKFQQLGLPIVLFDRYSDELDVPRVSINNLDAAYQATEHLIKNGYTRIAVLHSNTSLNINIQRLEGYKKALRDHRIELMDEYIQPCNLQTTALLEESIHQAMQKLSALTVPPTALLTLSDQISTSSISILQEMGYQIPQDMALIGFTNTSLANSLHPPLSTIYQPAIAIGEAAANRLIDIIEGTDEEEKQTVYLAAQLHERASSRRLV</sequence>
<keyword evidence="1" id="KW-0805">Transcription regulation</keyword>
<keyword evidence="3" id="KW-0804">Transcription</keyword>
<dbReference type="Proteomes" id="UP001589774">
    <property type="component" value="Unassembled WGS sequence"/>
</dbReference>
<dbReference type="SUPFAM" id="SSF47413">
    <property type="entry name" value="lambda repressor-like DNA-binding domains"/>
    <property type="match status" value="1"/>
</dbReference>
<keyword evidence="6" id="KW-1185">Reference proteome</keyword>